<reference evidence="3" key="1">
    <citation type="journal article" date="2020" name="mSystems">
        <title>Genome- and Community-Level Interaction Insights into Carbon Utilization and Element Cycling Functions of Hydrothermarchaeota in Hydrothermal Sediment.</title>
        <authorList>
            <person name="Zhou Z."/>
            <person name="Liu Y."/>
            <person name="Xu W."/>
            <person name="Pan J."/>
            <person name="Luo Z.H."/>
            <person name="Li M."/>
        </authorList>
    </citation>
    <scope>NUCLEOTIDE SEQUENCE [LARGE SCALE GENOMIC DNA]</scope>
    <source>
        <strain evidence="3">SpSt-1019</strain>
    </source>
</reference>
<dbReference type="PANTHER" id="PTHR30006:SF2">
    <property type="entry name" value="ABC TRANSPORTER SUBSTRATE-BINDING PROTEIN"/>
    <property type="match status" value="1"/>
</dbReference>
<keyword evidence="2" id="KW-1133">Transmembrane helix</keyword>
<dbReference type="GO" id="GO:0015888">
    <property type="term" value="P:thiamine transport"/>
    <property type="evidence" value="ECO:0007669"/>
    <property type="project" value="TreeGrafter"/>
</dbReference>
<accession>A0A7C5KDT2</accession>
<gene>
    <name evidence="3" type="ORF">ENL70_04060</name>
</gene>
<dbReference type="Gene3D" id="3.40.190.10">
    <property type="entry name" value="Periplasmic binding protein-like II"/>
    <property type="match status" value="2"/>
</dbReference>
<proteinExistence type="predicted"/>
<dbReference type="PANTHER" id="PTHR30006">
    <property type="entry name" value="THIAMINE-BINDING PERIPLASMIC PROTEIN-RELATED"/>
    <property type="match status" value="1"/>
</dbReference>
<dbReference type="SUPFAM" id="SSF53850">
    <property type="entry name" value="Periplasmic binding protein-like II"/>
    <property type="match status" value="1"/>
</dbReference>
<dbReference type="EMBL" id="DRUY01000135">
    <property type="protein sequence ID" value="HHI65703.1"/>
    <property type="molecule type" value="Genomic_DNA"/>
</dbReference>
<evidence type="ECO:0000313" key="3">
    <source>
        <dbReference type="EMBL" id="HHI65703.1"/>
    </source>
</evidence>
<keyword evidence="1" id="KW-0732">Signal</keyword>
<keyword evidence="2" id="KW-0472">Membrane</keyword>
<dbReference type="Pfam" id="PF13416">
    <property type="entry name" value="SBP_bac_8"/>
    <property type="match status" value="1"/>
</dbReference>
<sequence length="351" mass="39695">MQKKLLAAVIVAIVIVGAGYWYYQTYLLPPPPPRTIYVSHWGFGWDQIKKIVIEPFESKYNVKIVLISGTTSERFTKLTTKAEPVPDVIFLPDYYTYQAQQKGLLIKLDLSKISNYEKVYKVLRDQIPKSLAEYGVPFTIQDLALAYRTDRHSKISSWKDMWRDDFKGKVLMPTITATSGPMALVMTSLAYGGSIEDVEPGFKALEALKKDIVTFYSRSSDPQTLFERGEVEIAPVLRYNWAPLKNLSVPVDIIYPVEGSLYVLNMISVVNGSKNIDLAYKLIDFWLSTEIQKNLALAGVDAPINSEVSLPSDHPFNISPVFNNKPLYLNPEVLAKNLKSWVDAWKSRVEG</sequence>
<organism evidence="3">
    <name type="scientific">Thermodesulfobium narugense</name>
    <dbReference type="NCBI Taxonomy" id="184064"/>
    <lineage>
        <taxon>Bacteria</taxon>
        <taxon>Pseudomonadati</taxon>
        <taxon>Thermodesulfobiota</taxon>
        <taxon>Thermodesulfobiia</taxon>
        <taxon>Thermodesulfobiales</taxon>
        <taxon>Thermodesulfobiaceae</taxon>
        <taxon>Thermodesulfobium</taxon>
    </lineage>
</organism>
<name>A0A7C5KDT2_9BACT</name>
<dbReference type="GO" id="GO:0030976">
    <property type="term" value="F:thiamine pyrophosphate binding"/>
    <property type="evidence" value="ECO:0007669"/>
    <property type="project" value="TreeGrafter"/>
</dbReference>
<comment type="caution">
    <text evidence="3">The sequence shown here is derived from an EMBL/GenBank/DDBJ whole genome shotgun (WGS) entry which is preliminary data.</text>
</comment>
<evidence type="ECO:0000256" key="1">
    <source>
        <dbReference type="ARBA" id="ARBA00022729"/>
    </source>
</evidence>
<dbReference type="GO" id="GO:0030288">
    <property type="term" value="C:outer membrane-bounded periplasmic space"/>
    <property type="evidence" value="ECO:0007669"/>
    <property type="project" value="TreeGrafter"/>
</dbReference>
<dbReference type="AlphaFoldDB" id="A0A7C5KDT2"/>
<keyword evidence="2" id="KW-0812">Transmembrane</keyword>
<dbReference type="CDD" id="cd13589">
    <property type="entry name" value="PBP2_polyamine_RpCGA009"/>
    <property type="match status" value="1"/>
</dbReference>
<protein>
    <submittedName>
        <fullName evidence="3">ABC transporter substrate-binding protein</fullName>
    </submittedName>
</protein>
<evidence type="ECO:0000256" key="2">
    <source>
        <dbReference type="SAM" id="Phobius"/>
    </source>
</evidence>
<dbReference type="InterPro" id="IPR006059">
    <property type="entry name" value="SBP"/>
</dbReference>
<dbReference type="GO" id="GO:0030975">
    <property type="term" value="F:thiamine binding"/>
    <property type="evidence" value="ECO:0007669"/>
    <property type="project" value="TreeGrafter"/>
</dbReference>
<feature type="transmembrane region" description="Helical" evidence="2">
    <location>
        <begin position="5"/>
        <end position="23"/>
    </location>
</feature>